<evidence type="ECO:0000313" key="10">
    <source>
        <dbReference type="RefSeq" id="XP_011307380.1"/>
    </source>
</evidence>
<dbReference type="GO" id="GO:0005576">
    <property type="term" value="C:extracellular region"/>
    <property type="evidence" value="ECO:0007669"/>
    <property type="project" value="UniProtKB-SubCell"/>
</dbReference>
<evidence type="ECO:0000256" key="3">
    <source>
        <dbReference type="ARBA" id="ARBA00022729"/>
    </source>
</evidence>
<dbReference type="InterPro" id="IPR055271">
    <property type="entry name" value="NDNF_Fn(III)_1"/>
</dbReference>
<reference evidence="10" key="1">
    <citation type="submission" date="2025-08" db="UniProtKB">
        <authorList>
            <consortium name="RefSeq"/>
        </authorList>
    </citation>
    <scope>IDENTIFICATION</scope>
    <source>
        <strain evidence="10">USDA-PBARC FA_bdor</strain>
        <tissue evidence="10">Whole organism</tissue>
    </source>
</reference>
<comment type="subcellular location">
    <subcellularLocation>
        <location evidence="1">Secreted</location>
    </subcellularLocation>
</comment>
<dbReference type="InterPro" id="IPR019326">
    <property type="entry name" value="NDNF"/>
</dbReference>
<protein>
    <submittedName>
        <fullName evidence="10">Protein NDNF</fullName>
    </submittedName>
</protein>
<dbReference type="GeneID" id="105269085"/>
<dbReference type="Proteomes" id="UP000694866">
    <property type="component" value="Unplaced"/>
</dbReference>
<dbReference type="CTD" id="37882"/>
<accession>A0A9R1TE09</accession>
<proteinExistence type="predicted"/>
<evidence type="ECO:0000256" key="1">
    <source>
        <dbReference type="ARBA" id="ARBA00004613"/>
    </source>
</evidence>
<dbReference type="KEGG" id="fas:105269085"/>
<name>A0A9R1TE09_9HYME</name>
<evidence type="ECO:0000256" key="2">
    <source>
        <dbReference type="ARBA" id="ARBA00022525"/>
    </source>
</evidence>
<evidence type="ECO:0000256" key="5">
    <source>
        <dbReference type="ARBA" id="ARBA00023180"/>
    </source>
</evidence>
<dbReference type="Pfam" id="PF19433">
    <property type="entry name" value="NDNF_C"/>
    <property type="match status" value="1"/>
</dbReference>
<dbReference type="SMART" id="SM00060">
    <property type="entry name" value="FN3"/>
    <property type="match status" value="2"/>
</dbReference>
<gene>
    <name evidence="10" type="primary">LOC105269085</name>
</gene>
<keyword evidence="4" id="KW-0677">Repeat</keyword>
<feature type="chain" id="PRO_5040343899" evidence="7">
    <location>
        <begin position="24"/>
        <end position="540"/>
    </location>
</feature>
<dbReference type="PANTHER" id="PTHR14619:SF3">
    <property type="entry name" value="PROTEIN NDNF"/>
    <property type="match status" value="1"/>
</dbReference>
<dbReference type="Pfam" id="PF24354">
    <property type="entry name" value="NDNF_N"/>
    <property type="match status" value="1"/>
</dbReference>
<dbReference type="OrthoDB" id="9872501at2759"/>
<evidence type="ECO:0000256" key="4">
    <source>
        <dbReference type="ARBA" id="ARBA00022737"/>
    </source>
</evidence>
<feature type="signal peptide" evidence="7">
    <location>
        <begin position="1"/>
        <end position="23"/>
    </location>
</feature>
<evidence type="ECO:0000256" key="6">
    <source>
        <dbReference type="SAM" id="MobiDB-lite"/>
    </source>
</evidence>
<dbReference type="AlphaFoldDB" id="A0A9R1TE09"/>
<evidence type="ECO:0000313" key="9">
    <source>
        <dbReference type="Proteomes" id="UP000694866"/>
    </source>
</evidence>
<dbReference type="InterPro" id="IPR003961">
    <property type="entry name" value="FN3_dom"/>
</dbReference>
<dbReference type="Pfam" id="PF10179">
    <property type="entry name" value="NDNF"/>
    <property type="match status" value="1"/>
</dbReference>
<keyword evidence="2" id="KW-0964">Secreted</keyword>
<dbReference type="InterPro" id="IPR056225">
    <property type="entry name" value="NDNF_N"/>
</dbReference>
<feature type="compositionally biased region" description="Basic and acidic residues" evidence="6">
    <location>
        <begin position="91"/>
        <end position="100"/>
    </location>
</feature>
<evidence type="ECO:0000256" key="7">
    <source>
        <dbReference type="SAM" id="SignalP"/>
    </source>
</evidence>
<dbReference type="InterPro" id="IPR045805">
    <property type="entry name" value="NDNF_C"/>
</dbReference>
<feature type="domain" description="Fibronectin type-III" evidence="8">
    <location>
        <begin position="418"/>
        <end position="524"/>
    </location>
</feature>
<feature type="region of interest" description="Disordered" evidence="6">
    <location>
        <begin position="87"/>
        <end position="108"/>
    </location>
</feature>
<keyword evidence="9" id="KW-1185">Reference proteome</keyword>
<keyword evidence="5" id="KW-0325">Glycoprotein</keyword>
<keyword evidence="3 7" id="KW-0732">Signal</keyword>
<organism evidence="9 10">
    <name type="scientific">Fopius arisanus</name>
    <dbReference type="NCBI Taxonomy" id="64838"/>
    <lineage>
        <taxon>Eukaryota</taxon>
        <taxon>Metazoa</taxon>
        <taxon>Ecdysozoa</taxon>
        <taxon>Arthropoda</taxon>
        <taxon>Hexapoda</taxon>
        <taxon>Insecta</taxon>
        <taxon>Pterygota</taxon>
        <taxon>Neoptera</taxon>
        <taxon>Endopterygota</taxon>
        <taxon>Hymenoptera</taxon>
        <taxon>Apocrita</taxon>
        <taxon>Ichneumonoidea</taxon>
        <taxon>Braconidae</taxon>
        <taxon>Opiinae</taxon>
        <taxon>Fopius</taxon>
    </lineage>
</organism>
<feature type="domain" description="Fibronectin type-III" evidence="8">
    <location>
        <begin position="181"/>
        <end position="294"/>
    </location>
</feature>
<dbReference type="PANTHER" id="PTHR14619">
    <property type="entry name" value="NEURON-DERIVED NEUROTROPHIC FACTOR"/>
    <property type="match status" value="1"/>
</dbReference>
<dbReference type="RefSeq" id="XP_011307380.1">
    <property type="nucleotide sequence ID" value="XM_011309078.1"/>
</dbReference>
<evidence type="ECO:0000259" key="8">
    <source>
        <dbReference type="SMART" id="SM00060"/>
    </source>
</evidence>
<sequence>MGVNNYLFVVVITVLSVANGDDALEYVKNHRSDRPINKEDILQPECQISATLQPGNVSKFYYLSHRDGEPLTILVTPCSGPVSWTVTSVKPPEDNRHQGDETGSLSRWPVNQLIPGSSPLFSYDGDEAQNFTIPCVQAGLYRLEIKTPVDSNKMVVIPKKVLLYATSSALDHLPISYENTRGKRHRSLRFQPRRSRRRLTVSWSKSHVDPHLSTYCLAVTSGTSRHPPTLCAAKNLLESHSHPGRGASSKEHVHKGNPTGLHCIHQTRITLHGLVYDNTYNFTLYVVNTRNNLSTRVAAESMKYRKTRAQVLPTGRYVTANLQKNYGIINFQYEPHYNGSTEFHVLPCGGGVVRAKLRGPGIVTRKKEVKTHELLEAPLQPGKKYTLRISATPQELGKDLSVTVLATQAGIVEYPEVPSKEPPREFSNLKNCNEVTIGVDPVGTAEYCVLARELRGITPMKLAAIPTIPDQCSLHRRRRSEYTFDRCVNRTDPPGNKAQIFKITKLLPGKWYQVQITAQIHGQSLSYPLIKVRTRRTCLP</sequence>